<evidence type="ECO:0000256" key="6">
    <source>
        <dbReference type="ARBA" id="ARBA00022692"/>
    </source>
</evidence>
<evidence type="ECO:0000313" key="14">
    <source>
        <dbReference type="EMBL" id="KAK7737260.1"/>
    </source>
</evidence>
<comment type="subcellular location">
    <subcellularLocation>
        <location evidence="3">Endoplasmic reticulum membrane</location>
    </subcellularLocation>
    <subcellularLocation>
        <location evidence="2">Nucleus membrane</location>
    </subcellularLocation>
</comment>
<organism evidence="14 15">
    <name type="scientific">Diaporthe eres</name>
    <name type="common">Phomopsis oblonga</name>
    <dbReference type="NCBI Taxonomy" id="83184"/>
    <lineage>
        <taxon>Eukaryota</taxon>
        <taxon>Fungi</taxon>
        <taxon>Dikarya</taxon>
        <taxon>Ascomycota</taxon>
        <taxon>Pezizomycotina</taxon>
        <taxon>Sordariomycetes</taxon>
        <taxon>Sordariomycetidae</taxon>
        <taxon>Diaporthales</taxon>
        <taxon>Diaporthaceae</taxon>
        <taxon>Diaporthe</taxon>
        <taxon>Diaporthe eres species complex</taxon>
    </lineage>
</organism>
<evidence type="ECO:0000256" key="4">
    <source>
        <dbReference type="ARBA" id="ARBA00010473"/>
    </source>
</evidence>
<keyword evidence="6" id="KW-0812">Transmembrane</keyword>
<comment type="function">
    <text evidence="1">Required for nuclear membrane fusion during karyogamy.</text>
</comment>
<dbReference type="Proteomes" id="UP001430848">
    <property type="component" value="Unassembled WGS sequence"/>
</dbReference>
<comment type="similarity">
    <text evidence="4">Belongs to the KAR5 family.</text>
</comment>
<evidence type="ECO:0000256" key="8">
    <source>
        <dbReference type="ARBA" id="ARBA00022824"/>
    </source>
</evidence>
<evidence type="ECO:0000256" key="12">
    <source>
        <dbReference type="ARBA" id="ARBA00023242"/>
    </source>
</evidence>
<evidence type="ECO:0000256" key="9">
    <source>
        <dbReference type="ARBA" id="ARBA00022989"/>
    </source>
</evidence>
<evidence type="ECO:0000313" key="15">
    <source>
        <dbReference type="Proteomes" id="UP001430848"/>
    </source>
</evidence>
<keyword evidence="15" id="KW-1185">Reference proteome</keyword>
<protein>
    <recommendedName>
        <fullName evidence="16">Nuclear membrane fusion protein Kar5</fullName>
    </recommendedName>
</protein>
<dbReference type="PANTHER" id="PTHR28012:SF1">
    <property type="entry name" value="NUCLEAR FUSION PROTEIN KAR5"/>
    <property type="match status" value="1"/>
</dbReference>
<evidence type="ECO:0000256" key="2">
    <source>
        <dbReference type="ARBA" id="ARBA00004126"/>
    </source>
</evidence>
<evidence type="ECO:0000256" key="7">
    <source>
        <dbReference type="ARBA" id="ARBA00022729"/>
    </source>
</evidence>
<evidence type="ECO:0000256" key="5">
    <source>
        <dbReference type="ARBA" id="ARBA00022459"/>
    </source>
</evidence>
<accession>A0ABR1PI92</accession>
<dbReference type="InterPro" id="IPR007292">
    <property type="entry name" value="Nuclear_fusion_Kar5"/>
</dbReference>
<keyword evidence="9" id="KW-1133">Transmembrane helix</keyword>
<evidence type="ECO:0000256" key="13">
    <source>
        <dbReference type="SAM" id="SignalP"/>
    </source>
</evidence>
<feature type="chain" id="PRO_5045318886" description="Nuclear membrane fusion protein Kar5" evidence="13">
    <location>
        <begin position="20"/>
        <end position="484"/>
    </location>
</feature>
<keyword evidence="8" id="KW-0256">Endoplasmic reticulum</keyword>
<keyword evidence="12" id="KW-0539">Nucleus</keyword>
<keyword evidence="11" id="KW-0325">Glycoprotein</keyword>
<comment type="caution">
    <text evidence="14">The sequence shown here is derived from an EMBL/GenBank/DDBJ whole genome shotgun (WGS) entry which is preliminary data.</text>
</comment>
<reference evidence="14 15" key="1">
    <citation type="submission" date="2024-02" db="EMBL/GenBank/DDBJ databases">
        <title>De novo assembly and annotation of 12 fungi associated with fruit tree decline syndrome in Ontario, Canada.</title>
        <authorList>
            <person name="Sulman M."/>
            <person name="Ellouze W."/>
            <person name="Ilyukhin E."/>
        </authorList>
    </citation>
    <scope>NUCLEOTIDE SEQUENCE [LARGE SCALE GENOMIC DNA]</scope>
    <source>
        <strain evidence="14 15">M169</strain>
    </source>
</reference>
<keyword evidence="10" id="KW-0472">Membrane</keyword>
<name>A0ABR1PI92_DIAER</name>
<evidence type="ECO:0000256" key="1">
    <source>
        <dbReference type="ARBA" id="ARBA00003389"/>
    </source>
</evidence>
<evidence type="ECO:0000256" key="3">
    <source>
        <dbReference type="ARBA" id="ARBA00004586"/>
    </source>
</evidence>
<sequence>MAQNRFLWYGLLWAHVAAAFWGGKKQVTTSPRHDLNLSPFEILQSGSQPSEIYTVALSELQDLESEPLCHRIAARLLVGNCQLLDGKNEATVLTDSGRQIRDFVDSYAASMAICDLERGRFTIPSVCEKFREPTLGQLSLDGQARLHVTSREIDHCLSGLAAENSAWSTWVSYRHKALRFCEAARADQEKAQNILLYQRLIKVMAKMTHGVEVELQKHMENLELRVQRTGAVIQDLEPELDRLRDKLAKVDNYISEGLESKLKKSTESISNGLNDAANLQQILAVMMQTMLDGTSHVAAAQERSMEVFGKGSNDLDDWAAVVARASASALSLNSQIESSRLGLLELSVRQQELAGGLDRLTSAAETLSLRQNDHAQSLNEAQNITSDILDTLDEVAASAMILEEASLSYLGRPGLFKWVSYIVSPVAALMLGSYGLPPSAMRNLGLVVLGEFVGFLVCHADRIFVPWSFFTTTHAMDNTTSTSL</sequence>
<gene>
    <name evidence="14" type="ORF">SLS63_003051</name>
</gene>
<dbReference type="PANTHER" id="PTHR28012">
    <property type="entry name" value="NUCLEAR FUSION PROTEIN KAR5"/>
    <property type="match status" value="1"/>
</dbReference>
<dbReference type="EMBL" id="JAKNSF020000008">
    <property type="protein sequence ID" value="KAK7737260.1"/>
    <property type="molecule type" value="Genomic_DNA"/>
</dbReference>
<evidence type="ECO:0000256" key="11">
    <source>
        <dbReference type="ARBA" id="ARBA00023180"/>
    </source>
</evidence>
<proteinExistence type="inferred from homology"/>
<keyword evidence="5" id="KW-0415">Karyogamy</keyword>
<evidence type="ECO:0000256" key="10">
    <source>
        <dbReference type="ARBA" id="ARBA00023136"/>
    </source>
</evidence>
<evidence type="ECO:0008006" key="16">
    <source>
        <dbReference type="Google" id="ProtNLM"/>
    </source>
</evidence>
<feature type="signal peptide" evidence="13">
    <location>
        <begin position="1"/>
        <end position="19"/>
    </location>
</feature>
<keyword evidence="7 13" id="KW-0732">Signal</keyword>